<dbReference type="OrthoDB" id="9802265at2"/>
<dbReference type="CDD" id="cd11362">
    <property type="entry name" value="RNase_PH_bact"/>
    <property type="match status" value="1"/>
</dbReference>
<keyword evidence="3 6" id="KW-0820">tRNA-binding</keyword>
<evidence type="ECO:0000259" key="9">
    <source>
        <dbReference type="Pfam" id="PF03725"/>
    </source>
</evidence>
<dbReference type="STRING" id="1071679.BG57_16355"/>
<dbReference type="InterPro" id="IPR036345">
    <property type="entry name" value="ExoRNase_PH_dom2_sf"/>
</dbReference>
<feature type="binding site" evidence="6">
    <location>
        <position position="97"/>
    </location>
    <ligand>
        <name>phosphate</name>
        <dbReference type="ChEBI" id="CHEBI:43474"/>
        <note>substrate</note>
    </ligand>
</feature>
<evidence type="ECO:0000256" key="4">
    <source>
        <dbReference type="ARBA" id="ARBA00022694"/>
    </source>
</evidence>
<dbReference type="EMBL" id="BMEG01000001">
    <property type="protein sequence ID" value="GGD56041.1"/>
    <property type="molecule type" value="Genomic_DNA"/>
</dbReference>
<evidence type="ECO:0000259" key="8">
    <source>
        <dbReference type="Pfam" id="PF01138"/>
    </source>
</evidence>
<dbReference type="Pfam" id="PF01138">
    <property type="entry name" value="RNase_PH"/>
    <property type="match status" value="1"/>
</dbReference>
<dbReference type="AlphaFoldDB" id="A0A069PGI2"/>
<dbReference type="InterPro" id="IPR001247">
    <property type="entry name" value="ExoRNase_PH_dom1"/>
</dbReference>
<dbReference type="InterPro" id="IPR018336">
    <property type="entry name" value="RNase_PH_CS"/>
</dbReference>
<keyword evidence="13" id="KW-1185">Reference proteome</keyword>
<dbReference type="InterPro" id="IPR027408">
    <property type="entry name" value="PNPase/RNase_PH_dom_sf"/>
</dbReference>
<evidence type="ECO:0000313" key="13">
    <source>
        <dbReference type="Proteomes" id="UP000597138"/>
    </source>
</evidence>
<evidence type="ECO:0000256" key="6">
    <source>
        <dbReference type="HAMAP-Rule" id="MF_00564"/>
    </source>
</evidence>
<protein>
    <recommendedName>
        <fullName evidence="6">Ribonuclease PH</fullName>
        <shortName evidence="6">RNase PH</shortName>
        <ecNumber evidence="6">2.7.7.56</ecNumber>
    </recommendedName>
    <alternativeName>
        <fullName evidence="6">tRNA nucleotidyltransferase</fullName>
    </alternativeName>
</protein>
<comment type="catalytic activity">
    <reaction evidence="6">
        <text>tRNA(n+1) + phosphate = tRNA(n) + a ribonucleoside 5'-diphosphate</text>
        <dbReference type="Rhea" id="RHEA:10628"/>
        <dbReference type="Rhea" id="RHEA-COMP:17343"/>
        <dbReference type="Rhea" id="RHEA-COMP:17344"/>
        <dbReference type="ChEBI" id="CHEBI:43474"/>
        <dbReference type="ChEBI" id="CHEBI:57930"/>
        <dbReference type="ChEBI" id="CHEBI:173114"/>
        <dbReference type="EC" id="2.7.7.56"/>
    </reaction>
</comment>
<reference evidence="13" key="3">
    <citation type="journal article" date="2019" name="Int. J. Syst. Evol. Microbiol.">
        <title>The Global Catalogue of Microorganisms (GCM) 10K type strain sequencing project: providing services to taxonomists for standard genome sequencing and annotation.</title>
        <authorList>
            <consortium name="The Broad Institute Genomics Platform"/>
            <consortium name="The Broad Institute Genome Sequencing Center for Infectious Disease"/>
            <person name="Wu L."/>
            <person name="Ma J."/>
        </authorList>
    </citation>
    <scope>NUCLEOTIDE SEQUENCE [LARGE SCALE GENOMIC DNA]</scope>
    <source>
        <strain evidence="13">CGMCC 1.11013</strain>
    </source>
</reference>
<comment type="caution">
    <text evidence="11">The sequence shown here is derived from an EMBL/GenBank/DDBJ whole genome shotgun (WGS) entry which is preliminary data.</text>
</comment>
<comment type="similarity">
    <text evidence="1 6">Belongs to the RNase PH family.</text>
</comment>
<feature type="binding site" evidence="6">
    <location>
        <begin position="135"/>
        <end position="137"/>
    </location>
    <ligand>
        <name>phosphate</name>
        <dbReference type="ChEBI" id="CHEBI:43474"/>
        <note>substrate</note>
    </ligand>
</feature>
<feature type="domain" description="Exoribonuclease phosphorolytic" evidence="8">
    <location>
        <begin position="21"/>
        <end position="151"/>
    </location>
</feature>
<accession>A0A069PGI2</accession>
<dbReference type="GO" id="GO:0016075">
    <property type="term" value="P:rRNA catabolic process"/>
    <property type="evidence" value="ECO:0007669"/>
    <property type="project" value="UniProtKB-UniRule"/>
</dbReference>
<feature type="region of interest" description="Disordered" evidence="7">
    <location>
        <begin position="1"/>
        <end position="20"/>
    </location>
</feature>
<dbReference type="PANTHER" id="PTHR11953">
    <property type="entry name" value="EXOSOME COMPLEX COMPONENT"/>
    <property type="match status" value="1"/>
</dbReference>
<keyword evidence="5" id="KW-0694">RNA-binding</keyword>
<evidence type="ECO:0000313" key="10">
    <source>
        <dbReference type="EMBL" id="GGD56041.1"/>
    </source>
</evidence>
<dbReference type="Proteomes" id="UP000597138">
    <property type="component" value="Unassembled WGS sequence"/>
</dbReference>
<name>A0A069PGI2_9BURK</name>
<keyword evidence="6 11" id="KW-0808">Transferase</keyword>
<feature type="domain" description="Exoribonuclease phosphorolytic" evidence="9">
    <location>
        <begin position="168"/>
        <end position="232"/>
    </location>
</feature>
<dbReference type="GO" id="GO:0009022">
    <property type="term" value="F:tRNA nucleotidyltransferase activity"/>
    <property type="evidence" value="ECO:0007669"/>
    <property type="project" value="UniProtKB-UniRule"/>
</dbReference>
<dbReference type="eggNOG" id="COG0689">
    <property type="taxonomic scope" value="Bacteria"/>
</dbReference>
<dbReference type="Pfam" id="PF03725">
    <property type="entry name" value="RNase_PH_C"/>
    <property type="match status" value="1"/>
</dbReference>
<reference evidence="10" key="4">
    <citation type="submission" date="2024-05" db="EMBL/GenBank/DDBJ databases">
        <authorList>
            <person name="Sun Q."/>
            <person name="Zhou Y."/>
        </authorList>
    </citation>
    <scope>NUCLEOTIDE SEQUENCE</scope>
    <source>
        <strain evidence="10">CGMCC 1.11013</strain>
    </source>
</reference>
<dbReference type="GO" id="GO:0031125">
    <property type="term" value="P:rRNA 3'-end processing"/>
    <property type="evidence" value="ECO:0007669"/>
    <property type="project" value="UniProtKB-ARBA"/>
</dbReference>
<evidence type="ECO:0000256" key="1">
    <source>
        <dbReference type="ARBA" id="ARBA00006678"/>
    </source>
</evidence>
<dbReference type="InterPro" id="IPR002381">
    <property type="entry name" value="RNase_PH_bac-type"/>
</dbReference>
<evidence type="ECO:0000313" key="11">
    <source>
        <dbReference type="EMBL" id="KDR36431.1"/>
    </source>
</evidence>
<dbReference type="GO" id="GO:0000049">
    <property type="term" value="F:tRNA binding"/>
    <property type="evidence" value="ECO:0007669"/>
    <property type="project" value="UniProtKB-UniRule"/>
</dbReference>
<reference evidence="10" key="1">
    <citation type="journal article" date="2014" name="Int. J. Syst. Evol. Microbiol.">
        <title>Complete genome of a new Firmicutes species belonging to the dominant human colonic microbiota ('Ruminococcus bicirculans') reveals two chromosomes and a selective capacity to utilize plant glucans.</title>
        <authorList>
            <consortium name="NISC Comparative Sequencing Program"/>
            <person name="Wegmann U."/>
            <person name="Louis P."/>
            <person name="Goesmann A."/>
            <person name="Henrissat B."/>
            <person name="Duncan S.H."/>
            <person name="Flint H.J."/>
        </authorList>
    </citation>
    <scope>NUCLEOTIDE SEQUENCE</scope>
    <source>
        <strain evidence="10">CGMCC 1.11013</strain>
    </source>
</reference>
<dbReference type="InterPro" id="IPR050080">
    <property type="entry name" value="RNase_PH"/>
</dbReference>
<dbReference type="HAMAP" id="MF_00564">
    <property type="entry name" value="RNase_PH"/>
    <property type="match status" value="1"/>
</dbReference>
<comment type="subunit">
    <text evidence="6">Homohexameric ring arranged as a trimer of dimers.</text>
</comment>
<keyword evidence="4 6" id="KW-0819">tRNA processing</keyword>
<reference evidence="11 12" key="2">
    <citation type="submission" date="2014-03" db="EMBL/GenBank/DDBJ databases">
        <title>Draft Genome Sequences of Four Burkholderia Strains.</title>
        <authorList>
            <person name="Liu X.Y."/>
            <person name="Li C.X."/>
            <person name="Xu J.H."/>
        </authorList>
    </citation>
    <scope>NUCLEOTIDE SEQUENCE [LARGE SCALE GENOMIC DNA]</scope>
    <source>
        <strain evidence="11 12">R27</strain>
    </source>
</reference>
<sequence>MTDSLLLKPSIPRPSGRRDSQLRDVRITRHYTKHAEGSVLVEFGDTKVICTASIAERVPAFLSGREQGWLTAEYGMLPRATHTRSDREAARGKQTGRTQEIQRLIGRALRSVFDLNALGPRTLHIDCDVIQADGGTRTASITGAFVAAHDAATKLLASGRIAQSPVKDFVAAISVGIFDGSPVLDLDYEEDSQCDTDMNVVMTGAGGFVEVQGTAEGAPFSRDEMNALLDLADNGIKALIAKQKAALEIEGV</sequence>
<dbReference type="GO" id="GO:0000175">
    <property type="term" value="F:3'-5'-RNA exonuclease activity"/>
    <property type="evidence" value="ECO:0007669"/>
    <property type="project" value="UniProtKB-UniRule"/>
</dbReference>
<dbReference type="FunFam" id="3.30.230.70:FF:000003">
    <property type="entry name" value="Ribonuclease PH"/>
    <property type="match status" value="1"/>
</dbReference>
<comment type="function">
    <text evidence="6">Phosphorolytic 3'-5' exoribonuclease that plays an important role in tRNA 3'-end maturation. Removes nucleotide residues following the 3'-CCA terminus of tRNAs; can also add nucleotides to the ends of RNA molecules by using nucleoside diphosphates as substrates, but this may not be physiologically important. Probably plays a role in initiation of 16S rRNA degradation (leading to ribosome degradation) during starvation.</text>
</comment>
<evidence type="ECO:0000256" key="7">
    <source>
        <dbReference type="SAM" id="MobiDB-lite"/>
    </source>
</evidence>
<dbReference type="NCBIfam" id="TIGR01966">
    <property type="entry name" value="RNasePH"/>
    <property type="match status" value="1"/>
</dbReference>
<keyword evidence="6 11" id="KW-0548">Nucleotidyltransferase</keyword>
<evidence type="ECO:0000313" key="12">
    <source>
        <dbReference type="Proteomes" id="UP000027439"/>
    </source>
</evidence>
<proteinExistence type="inferred from homology"/>
<dbReference type="GO" id="GO:0008033">
    <property type="term" value="P:tRNA processing"/>
    <property type="evidence" value="ECO:0007669"/>
    <property type="project" value="UniProtKB-UniRule"/>
</dbReference>
<dbReference type="Proteomes" id="UP000027439">
    <property type="component" value="Unassembled WGS sequence"/>
</dbReference>
<keyword evidence="2 6" id="KW-0698">rRNA processing</keyword>
<evidence type="ECO:0000256" key="2">
    <source>
        <dbReference type="ARBA" id="ARBA00022552"/>
    </source>
</evidence>
<dbReference type="SUPFAM" id="SSF54211">
    <property type="entry name" value="Ribosomal protein S5 domain 2-like"/>
    <property type="match status" value="1"/>
</dbReference>
<dbReference type="SUPFAM" id="SSF55666">
    <property type="entry name" value="Ribonuclease PH domain 2-like"/>
    <property type="match status" value="1"/>
</dbReference>
<organism evidence="11 12">
    <name type="scientific">Caballeronia grimmiae</name>
    <dbReference type="NCBI Taxonomy" id="1071679"/>
    <lineage>
        <taxon>Bacteria</taxon>
        <taxon>Pseudomonadati</taxon>
        <taxon>Pseudomonadota</taxon>
        <taxon>Betaproteobacteria</taxon>
        <taxon>Burkholderiales</taxon>
        <taxon>Burkholderiaceae</taxon>
        <taxon>Caballeronia</taxon>
    </lineage>
</organism>
<gene>
    <name evidence="6 11" type="primary">rph</name>
    <name evidence="11" type="ORF">BG57_16355</name>
    <name evidence="10" type="ORF">GCM10010985_07260</name>
</gene>
<dbReference type="EMBL" id="JFHE01000003">
    <property type="protein sequence ID" value="KDR36431.1"/>
    <property type="molecule type" value="Genomic_DNA"/>
</dbReference>
<dbReference type="PROSITE" id="PS01277">
    <property type="entry name" value="RIBONUCLEASE_PH"/>
    <property type="match status" value="1"/>
</dbReference>
<dbReference type="Gene3D" id="3.30.230.70">
    <property type="entry name" value="GHMP Kinase, N-terminal domain"/>
    <property type="match status" value="1"/>
</dbReference>
<dbReference type="PANTHER" id="PTHR11953:SF0">
    <property type="entry name" value="EXOSOME COMPLEX COMPONENT RRP41"/>
    <property type="match status" value="1"/>
</dbReference>
<dbReference type="InterPro" id="IPR015847">
    <property type="entry name" value="ExoRNase_PH_dom2"/>
</dbReference>
<evidence type="ECO:0000256" key="3">
    <source>
        <dbReference type="ARBA" id="ARBA00022555"/>
    </source>
</evidence>
<dbReference type="EC" id="2.7.7.56" evidence="6"/>
<evidence type="ECO:0000256" key="5">
    <source>
        <dbReference type="ARBA" id="ARBA00022884"/>
    </source>
</evidence>
<dbReference type="InterPro" id="IPR020568">
    <property type="entry name" value="Ribosomal_Su5_D2-typ_SF"/>
</dbReference>